<feature type="region of interest" description="Disordered" evidence="1">
    <location>
        <begin position="363"/>
        <end position="387"/>
    </location>
</feature>
<dbReference type="EMBL" id="ADTV01000060">
    <property type="protein sequence ID" value="EFG83138.1"/>
    <property type="molecule type" value="Genomic_DNA"/>
</dbReference>
<organism evidence="2 3">
    <name type="scientific">Novacetimonas hansenii ATCC 23769</name>
    <dbReference type="NCBI Taxonomy" id="714995"/>
    <lineage>
        <taxon>Bacteria</taxon>
        <taxon>Pseudomonadati</taxon>
        <taxon>Pseudomonadota</taxon>
        <taxon>Alphaproteobacteria</taxon>
        <taxon>Acetobacterales</taxon>
        <taxon>Acetobacteraceae</taxon>
        <taxon>Novacetimonas</taxon>
    </lineage>
</organism>
<gene>
    <name evidence="2" type="ORF">GXY_14757</name>
</gene>
<dbReference type="AlphaFoldDB" id="D5QIH0"/>
<evidence type="ECO:0000313" key="3">
    <source>
        <dbReference type="Proteomes" id="UP000006468"/>
    </source>
</evidence>
<accession>D5QIH0</accession>
<reference evidence="2 3" key="1">
    <citation type="journal article" date="2010" name="J. Bacteriol.">
        <title>Genome sequence of a cellulose-producing bacterium, Gluconacetobacter hansenii ATCC 23769.</title>
        <authorList>
            <person name="Iyer P.R."/>
            <person name="Geib S.M."/>
            <person name="Catchmark J."/>
            <person name="Kao T.H."/>
            <person name="Tien M."/>
        </authorList>
    </citation>
    <scope>NUCLEOTIDE SEQUENCE [LARGE SCALE GENOMIC DNA]</scope>
    <source>
        <strain evidence="2 3">ATCC 23769</strain>
    </source>
</reference>
<name>D5QIH0_NOVHA</name>
<feature type="region of interest" description="Disordered" evidence="1">
    <location>
        <begin position="88"/>
        <end position="123"/>
    </location>
</feature>
<evidence type="ECO:0000256" key="1">
    <source>
        <dbReference type="SAM" id="MobiDB-lite"/>
    </source>
</evidence>
<dbReference type="Proteomes" id="UP000006468">
    <property type="component" value="Chromosome"/>
</dbReference>
<comment type="caution">
    <text evidence="2">The sequence shown here is derived from an EMBL/GenBank/DDBJ whole genome shotgun (WGS) entry which is preliminary data.</text>
</comment>
<protein>
    <submittedName>
        <fullName evidence="2">Uncharacterized protein</fullName>
    </submittedName>
</protein>
<dbReference type="HOGENOM" id="CLU_713256_0_0_5"/>
<evidence type="ECO:0000313" key="2">
    <source>
        <dbReference type="EMBL" id="EFG83138.1"/>
    </source>
</evidence>
<proteinExistence type="predicted"/>
<sequence>MRASHAMAVSPDGGKQVGMRIFSVVFSVTTPPVASTPVVPIPVVSPSAVPPPAVSIPARTLRAVALGLGLGLALLPAIAMPARSAHAAPAMAPGNNGGDNGGDGAQGGAQDAGWSFSPDGAQGQPMVISRQNQLDIMFYRSASGSLGMAVHDLHKRYRNPAGVTTAGVVIGKFELVMQIFSKGRKWDTAGGDMKPDAVADLMQQLHTVTTGNLVPPERAPVPFSVAGAANALSQMGEYAAAHALWMPPPLGPAAATPHAAPPLDIEKLAHHPYDTQHGRMVALPHYPIAQNCARAHVEMQDSDTDCITAEQKSEAALSTAWAHYDSDLKAACLGMAGDVGRLEKYQALEMCLSRYQDDRRQWQLVSGSSGSDDIMPHDHPTPPPATP</sequence>
<feature type="compositionally biased region" description="Gly residues" evidence="1">
    <location>
        <begin position="95"/>
        <end position="107"/>
    </location>
</feature>